<sequence>MGMRVMAGRNSAAAGLAAVALVVGLTACTGDEKDEPKSSGKSDKAAVKACADGTFTWTGVKKTEKLTGVSQIESVGAGGGKLTERLERVYTPRPSVETTGPAISSGEVLFSLGKKIGEIQSDARTLAEAEAEGDTSSFTDVNVKAPDINDGSTEVDGAGEFVEFAGVREVAGDFSYACPDGKTTTGHARTWQIDITGVLQCDEEVDGSDLALQAARHSCEEGSAATESA</sequence>
<accession>A0A918Z3P7</accession>
<dbReference type="RefSeq" id="WP_189784664.1">
    <property type="nucleotide sequence ID" value="NZ_BNAT01000018.1"/>
</dbReference>
<proteinExistence type="predicted"/>
<evidence type="ECO:0000313" key="1">
    <source>
        <dbReference type="EMBL" id="GHE32838.1"/>
    </source>
</evidence>
<keyword evidence="2" id="KW-1185">Reference proteome</keyword>
<evidence type="ECO:0008006" key="3">
    <source>
        <dbReference type="Google" id="ProtNLM"/>
    </source>
</evidence>
<name>A0A918Z3P7_9ACTN</name>
<dbReference type="AlphaFoldDB" id="A0A918Z3P7"/>
<reference evidence="1" key="2">
    <citation type="submission" date="2020-09" db="EMBL/GenBank/DDBJ databases">
        <authorList>
            <person name="Sun Q."/>
            <person name="Zhou Y."/>
        </authorList>
    </citation>
    <scope>NUCLEOTIDE SEQUENCE</scope>
    <source>
        <strain evidence="1">CGMCC 4.7403</strain>
    </source>
</reference>
<comment type="caution">
    <text evidence="1">The sequence shown here is derived from an EMBL/GenBank/DDBJ whole genome shotgun (WGS) entry which is preliminary data.</text>
</comment>
<evidence type="ECO:0000313" key="2">
    <source>
        <dbReference type="Proteomes" id="UP000603227"/>
    </source>
</evidence>
<organism evidence="1 2">
    <name type="scientific">Streptomyces capitiformicae</name>
    <dbReference type="NCBI Taxonomy" id="2014920"/>
    <lineage>
        <taxon>Bacteria</taxon>
        <taxon>Bacillati</taxon>
        <taxon>Actinomycetota</taxon>
        <taxon>Actinomycetes</taxon>
        <taxon>Kitasatosporales</taxon>
        <taxon>Streptomycetaceae</taxon>
        <taxon>Streptomyces</taxon>
    </lineage>
</organism>
<protein>
    <recommendedName>
        <fullName evidence="3">Lipoprotein</fullName>
    </recommendedName>
</protein>
<dbReference type="Proteomes" id="UP000603227">
    <property type="component" value="Unassembled WGS sequence"/>
</dbReference>
<dbReference type="PROSITE" id="PS51257">
    <property type="entry name" value="PROKAR_LIPOPROTEIN"/>
    <property type="match status" value="1"/>
</dbReference>
<gene>
    <name evidence="1" type="ORF">GCM10017771_49690</name>
</gene>
<reference evidence="1" key="1">
    <citation type="journal article" date="2014" name="Int. J. Syst. Evol. Microbiol.">
        <title>Complete genome sequence of Corynebacterium casei LMG S-19264T (=DSM 44701T), isolated from a smear-ripened cheese.</title>
        <authorList>
            <consortium name="US DOE Joint Genome Institute (JGI-PGF)"/>
            <person name="Walter F."/>
            <person name="Albersmeier A."/>
            <person name="Kalinowski J."/>
            <person name="Ruckert C."/>
        </authorList>
    </citation>
    <scope>NUCLEOTIDE SEQUENCE</scope>
    <source>
        <strain evidence="1">CGMCC 4.7403</strain>
    </source>
</reference>
<dbReference type="EMBL" id="BNAT01000018">
    <property type="protein sequence ID" value="GHE32838.1"/>
    <property type="molecule type" value="Genomic_DNA"/>
</dbReference>